<dbReference type="WBParaSite" id="BXY_0492600.1">
    <property type="protein sequence ID" value="BXY_0492600.1"/>
    <property type="gene ID" value="BXY_0492600"/>
</dbReference>
<keyword evidence="2" id="KW-0677">Repeat</keyword>
<dbReference type="InterPro" id="IPR051581">
    <property type="entry name" value="Ca-bind"/>
</dbReference>
<evidence type="ECO:0000313" key="4">
    <source>
        <dbReference type="Proteomes" id="UP000095284"/>
    </source>
</evidence>
<keyword evidence="3" id="KW-0106">Calcium</keyword>
<dbReference type="AlphaFoldDB" id="A0A1I7RW13"/>
<name>A0A1I7RW13_BURXY</name>
<keyword evidence="1" id="KW-0479">Metal-binding</keyword>
<evidence type="ECO:0000256" key="1">
    <source>
        <dbReference type="ARBA" id="ARBA00022723"/>
    </source>
</evidence>
<dbReference type="GO" id="GO:0046872">
    <property type="term" value="F:metal ion binding"/>
    <property type="evidence" value="ECO:0007669"/>
    <property type="project" value="UniProtKB-KW"/>
</dbReference>
<evidence type="ECO:0000256" key="3">
    <source>
        <dbReference type="ARBA" id="ARBA00022837"/>
    </source>
</evidence>
<dbReference type="PANTHER" id="PTHR34524">
    <property type="entry name" value="CALCYPHOSIN"/>
    <property type="match status" value="1"/>
</dbReference>
<dbReference type="Proteomes" id="UP000095284">
    <property type="component" value="Unplaced"/>
</dbReference>
<protein>
    <submittedName>
        <fullName evidence="5">EF-hand domain-containing protein</fullName>
    </submittedName>
</protein>
<proteinExistence type="predicted"/>
<organism evidence="4 5">
    <name type="scientific">Bursaphelenchus xylophilus</name>
    <name type="common">Pinewood nematode worm</name>
    <name type="synonym">Aphelenchoides xylophilus</name>
    <dbReference type="NCBI Taxonomy" id="6326"/>
    <lineage>
        <taxon>Eukaryota</taxon>
        <taxon>Metazoa</taxon>
        <taxon>Ecdysozoa</taxon>
        <taxon>Nematoda</taxon>
        <taxon>Chromadorea</taxon>
        <taxon>Rhabditida</taxon>
        <taxon>Tylenchina</taxon>
        <taxon>Tylenchomorpha</taxon>
        <taxon>Aphelenchoidea</taxon>
        <taxon>Aphelenchoididae</taxon>
        <taxon>Bursaphelenchus</taxon>
    </lineage>
</organism>
<dbReference type="Gene3D" id="1.10.238.10">
    <property type="entry name" value="EF-hand"/>
    <property type="match status" value="1"/>
</dbReference>
<evidence type="ECO:0000313" key="5">
    <source>
        <dbReference type="WBParaSite" id="BXY_0492600.1"/>
    </source>
</evidence>
<reference evidence="5" key="1">
    <citation type="submission" date="2016-11" db="UniProtKB">
        <authorList>
            <consortium name="WormBaseParasite"/>
        </authorList>
    </citation>
    <scope>IDENTIFICATION</scope>
</reference>
<accession>A0A1I7RW13</accession>
<dbReference type="PANTHER" id="PTHR34524:SF6">
    <property type="entry name" value="CALCYPHOSINE LIKE"/>
    <property type="match status" value="1"/>
</dbReference>
<evidence type="ECO:0000256" key="2">
    <source>
        <dbReference type="ARBA" id="ARBA00022737"/>
    </source>
</evidence>
<sequence>MISRMLRERQLTFHIAETTLKMGEIVTNMGSCFATGPKVTLLNLSPSAITDQEITDKAKAEFARAATPAERLRFGCIATGIAHLKSFSRYIRQHPNLTLAQLHELVTKLAVSFTDDDLDQLIPLYVTNGRINTQKLLSDVKIPLAEHRQKLLRDVFEKIAGEKGATEVDVAKFVRNFSFKQDRDYVSGKKSDSQIREEFKKKFNLAEHEDGKVTLDDFIDYYGSISYGCHSDAYFDLFLRQAWNY</sequence>